<keyword evidence="12" id="KW-1185">Reference proteome</keyword>
<name>A0ABN0Y2H7_9CAUL</name>
<protein>
    <recommendedName>
        <fullName evidence="9">Apolipoprotein N-acyltransferase</fullName>
        <shortName evidence="9">ALP N-acyltransferase</shortName>
        <ecNumber evidence="9">2.3.1.269</ecNumber>
    </recommendedName>
</protein>
<dbReference type="CDD" id="cd07571">
    <property type="entry name" value="ALP_N-acyl_transferase"/>
    <property type="match status" value="1"/>
</dbReference>
<sequence length="520" mass="56291">MWDKALGNRWGRIGLALAAGLLAGLAHPPFNVWIGLIGYPVLMLLAERSTRVRGGFWMGWLFGFAYFFIGCWWVAEAFFVNPAQAWMAPFAASLLPAGIGLFIGGATALYRALKPHGLVRVLLFVVCFSGFEWLRGHVLTGFPWNPVGASWIAGSAPSQFASVVGVYGLGLVTLLAVCAFGPLMLGVRDRKNWLVAATGAALLAGLFGFGSYRLASTEVQPSNTLVRIVQANVAQENKWSEDYYNDILQRYLDLTAQPAERTPDVVIWPESALPDLANNVFAREDARAIAASLKEGQVLLAGLSRADVVPGQDVQYFNSLFALTALGSEGLRIDAIYDKHRLVPFGEYLPLGDVMGAIGIRSLVQMPSDLSAGPSPAPLTVPGLEQFQPLVCYESLFPGFTDARAATRPAWIVNVSNDAWFGQTSGPLQHLNLASYRAIETGLPMARATPTGVSAMIDPLGRIVEGSRIGNGEARAVDVWLPKPLKVTSFGLWGQISYGLLMAALMLVCIFMRVVHRRHS</sequence>
<keyword evidence="5 9" id="KW-0812">Transmembrane</keyword>
<comment type="caution">
    <text evidence="11">The sequence shown here is derived from an EMBL/GenBank/DDBJ whole genome shotgun (WGS) entry which is preliminary data.</text>
</comment>
<organism evidence="11 12">
    <name type="scientific">Brevundimonas terrae</name>
    <dbReference type="NCBI Taxonomy" id="363631"/>
    <lineage>
        <taxon>Bacteria</taxon>
        <taxon>Pseudomonadati</taxon>
        <taxon>Pseudomonadota</taxon>
        <taxon>Alphaproteobacteria</taxon>
        <taxon>Caulobacterales</taxon>
        <taxon>Caulobacteraceae</taxon>
        <taxon>Brevundimonas</taxon>
    </lineage>
</organism>
<dbReference type="Pfam" id="PF20154">
    <property type="entry name" value="LNT_N"/>
    <property type="match status" value="1"/>
</dbReference>
<feature type="transmembrane region" description="Helical" evidence="9">
    <location>
        <begin position="160"/>
        <end position="181"/>
    </location>
</feature>
<dbReference type="InterPro" id="IPR003010">
    <property type="entry name" value="C-N_Hydrolase"/>
</dbReference>
<comment type="pathway">
    <text evidence="9">Protein modification; lipoprotein biosynthesis (N-acyl transfer).</text>
</comment>
<comment type="similarity">
    <text evidence="2 9">Belongs to the CN hydrolase family. Apolipoprotein N-acyltransferase subfamily.</text>
</comment>
<dbReference type="EMBL" id="BAAAEJ010000003">
    <property type="protein sequence ID" value="GAA0380946.1"/>
    <property type="molecule type" value="Genomic_DNA"/>
</dbReference>
<dbReference type="EC" id="2.3.1.269" evidence="9"/>
<keyword evidence="7 9" id="KW-0472">Membrane</keyword>
<evidence type="ECO:0000256" key="3">
    <source>
        <dbReference type="ARBA" id="ARBA00022475"/>
    </source>
</evidence>
<feature type="transmembrane region" description="Helical" evidence="9">
    <location>
        <begin position="492"/>
        <end position="515"/>
    </location>
</feature>
<feature type="transmembrane region" description="Helical" evidence="9">
    <location>
        <begin position="117"/>
        <end position="134"/>
    </location>
</feature>
<comment type="function">
    <text evidence="9">Catalyzes the phospholipid dependent N-acylation of the N-terminal cysteine of apolipoprotein, the last step in lipoprotein maturation.</text>
</comment>
<evidence type="ECO:0000256" key="2">
    <source>
        <dbReference type="ARBA" id="ARBA00010065"/>
    </source>
</evidence>
<feature type="transmembrane region" description="Helical" evidence="9">
    <location>
        <begin position="15"/>
        <end position="42"/>
    </location>
</feature>
<evidence type="ECO:0000259" key="10">
    <source>
        <dbReference type="PROSITE" id="PS50263"/>
    </source>
</evidence>
<dbReference type="InterPro" id="IPR045378">
    <property type="entry name" value="LNT_N"/>
</dbReference>
<dbReference type="InterPro" id="IPR004563">
    <property type="entry name" value="Apolipo_AcylTrfase"/>
</dbReference>
<dbReference type="HAMAP" id="MF_01148">
    <property type="entry name" value="Lnt"/>
    <property type="match status" value="1"/>
</dbReference>
<dbReference type="PANTHER" id="PTHR38686:SF1">
    <property type="entry name" value="APOLIPOPROTEIN N-ACYLTRANSFERASE"/>
    <property type="match status" value="1"/>
</dbReference>
<dbReference type="InterPro" id="IPR036526">
    <property type="entry name" value="C-N_Hydrolase_sf"/>
</dbReference>
<dbReference type="SUPFAM" id="SSF56317">
    <property type="entry name" value="Carbon-nitrogen hydrolase"/>
    <property type="match status" value="1"/>
</dbReference>
<comment type="catalytic activity">
    <reaction evidence="9">
        <text>N-terminal S-1,2-diacyl-sn-glyceryl-L-cysteinyl-[lipoprotein] + a glycerophospholipid = N-acyl-S-1,2-diacyl-sn-glyceryl-L-cysteinyl-[lipoprotein] + a 2-acyl-sn-glycero-3-phospholipid + H(+)</text>
        <dbReference type="Rhea" id="RHEA:48228"/>
        <dbReference type="Rhea" id="RHEA-COMP:14681"/>
        <dbReference type="Rhea" id="RHEA-COMP:14684"/>
        <dbReference type="ChEBI" id="CHEBI:15378"/>
        <dbReference type="ChEBI" id="CHEBI:136912"/>
        <dbReference type="ChEBI" id="CHEBI:140656"/>
        <dbReference type="ChEBI" id="CHEBI:140657"/>
        <dbReference type="ChEBI" id="CHEBI:140660"/>
        <dbReference type="EC" id="2.3.1.269"/>
    </reaction>
</comment>
<feature type="transmembrane region" description="Helical" evidence="9">
    <location>
        <begin position="87"/>
        <end position="110"/>
    </location>
</feature>
<keyword evidence="4 9" id="KW-0808">Transferase</keyword>
<evidence type="ECO:0000256" key="9">
    <source>
        <dbReference type="HAMAP-Rule" id="MF_01148"/>
    </source>
</evidence>
<dbReference type="PROSITE" id="PS50263">
    <property type="entry name" value="CN_HYDROLASE"/>
    <property type="match status" value="1"/>
</dbReference>
<keyword evidence="3 9" id="KW-1003">Cell membrane</keyword>
<keyword evidence="8 9" id="KW-0012">Acyltransferase</keyword>
<dbReference type="NCBIfam" id="TIGR00546">
    <property type="entry name" value="lnt"/>
    <property type="match status" value="1"/>
</dbReference>
<evidence type="ECO:0000256" key="5">
    <source>
        <dbReference type="ARBA" id="ARBA00022692"/>
    </source>
</evidence>
<feature type="domain" description="CN hydrolase" evidence="10">
    <location>
        <begin position="229"/>
        <end position="483"/>
    </location>
</feature>
<keyword evidence="6 9" id="KW-1133">Transmembrane helix</keyword>
<reference evidence="11 12" key="1">
    <citation type="journal article" date="2019" name="Int. J. Syst. Evol. Microbiol.">
        <title>The Global Catalogue of Microorganisms (GCM) 10K type strain sequencing project: providing services to taxonomists for standard genome sequencing and annotation.</title>
        <authorList>
            <consortium name="The Broad Institute Genomics Platform"/>
            <consortium name="The Broad Institute Genome Sequencing Center for Infectious Disease"/>
            <person name="Wu L."/>
            <person name="Ma J."/>
        </authorList>
    </citation>
    <scope>NUCLEOTIDE SEQUENCE [LARGE SCALE GENOMIC DNA]</scope>
    <source>
        <strain evidence="11 12">JCM 13476</strain>
    </source>
</reference>
<evidence type="ECO:0000313" key="11">
    <source>
        <dbReference type="EMBL" id="GAA0380946.1"/>
    </source>
</evidence>
<accession>A0ABN0Y2H7</accession>
<evidence type="ECO:0000256" key="4">
    <source>
        <dbReference type="ARBA" id="ARBA00022679"/>
    </source>
</evidence>
<evidence type="ECO:0000256" key="6">
    <source>
        <dbReference type="ARBA" id="ARBA00022989"/>
    </source>
</evidence>
<proteinExistence type="inferred from homology"/>
<evidence type="ECO:0000256" key="7">
    <source>
        <dbReference type="ARBA" id="ARBA00023136"/>
    </source>
</evidence>
<feature type="transmembrane region" description="Helical" evidence="9">
    <location>
        <begin position="193"/>
        <end position="212"/>
    </location>
</feature>
<dbReference type="Pfam" id="PF00795">
    <property type="entry name" value="CN_hydrolase"/>
    <property type="match status" value="1"/>
</dbReference>
<dbReference type="Gene3D" id="3.60.110.10">
    <property type="entry name" value="Carbon-nitrogen hydrolase"/>
    <property type="match status" value="1"/>
</dbReference>
<dbReference type="Proteomes" id="UP001500791">
    <property type="component" value="Unassembled WGS sequence"/>
</dbReference>
<feature type="transmembrane region" description="Helical" evidence="9">
    <location>
        <begin position="54"/>
        <end position="75"/>
    </location>
</feature>
<evidence type="ECO:0000313" key="12">
    <source>
        <dbReference type="Proteomes" id="UP001500791"/>
    </source>
</evidence>
<evidence type="ECO:0000256" key="1">
    <source>
        <dbReference type="ARBA" id="ARBA00004651"/>
    </source>
</evidence>
<dbReference type="PANTHER" id="PTHR38686">
    <property type="entry name" value="APOLIPOPROTEIN N-ACYLTRANSFERASE"/>
    <property type="match status" value="1"/>
</dbReference>
<comment type="subcellular location">
    <subcellularLocation>
        <location evidence="1 9">Cell membrane</location>
        <topology evidence="1 9">Multi-pass membrane protein</topology>
    </subcellularLocation>
</comment>
<gene>
    <name evidence="9 11" type="primary">lnt</name>
    <name evidence="11" type="ORF">GCM10009093_04920</name>
</gene>
<evidence type="ECO:0000256" key="8">
    <source>
        <dbReference type="ARBA" id="ARBA00023315"/>
    </source>
</evidence>